<dbReference type="Proteomes" id="UP001152797">
    <property type="component" value="Unassembled WGS sequence"/>
</dbReference>
<protein>
    <submittedName>
        <fullName evidence="2">Uncharacterized protein</fullName>
    </submittedName>
</protein>
<evidence type="ECO:0000256" key="1">
    <source>
        <dbReference type="SAM" id="MobiDB-lite"/>
    </source>
</evidence>
<organism evidence="2">
    <name type="scientific">Cladocopium goreaui</name>
    <dbReference type="NCBI Taxonomy" id="2562237"/>
    <lineage>
        <taxon>Eukaryota</taxon>
        <taxon>Sar</taxon>
        <taxon>Alveolata</taxon>
        <taxon>Dinophyceae</taxon>
        <taxon>Suessiales</taxon>
        <taxon>Symbiodiniaceae</taxon>
        <taxon>Cladocopium</taxon>
    </lineage>
</organism>
<feature type="region of interest" description="Disordered" evidence="1">
    <location>
        <begin position="1"/>
        <end position="51"/>
    </location>
</feature>
<reference evidence="2" key="1">
    <citation type="submission" date="2022-10" db="EMBL/GenBank/DDBJ databases">
        <authorList>
            <person name="Chen Y."/>
            <person name="Dougan E. K."/>
            <person name="Chan C."/>
            <person name="Rhodes N."/>
            <person name="Thang M."/>
        </authorList>
    </citation>
    <scope>NUCLEOTIDE SEQUENCE</scope>
</reference>
<dbReference type="EMBL" id="CAMXCT030001557">
    <property type="protein sequence ID" value="CAL4778466.1"/>
    <property type="molecule type" value="Genomic_DNA"/>
</dbReference>
<reference evidence="3 4" key="2">
    <citation type="submission" date="2024-05" db="EMBL/GenBank/DDBJ databases">
        <authorList>
            <person name="Chen Y."/>
            <person name="Shah S."/>
            <person name="Dougan E. K."/>
            <person name="Thang M."/>
            <person name="Chan C."/>
        </authorList>
    </citation>
    <scope>NUCLEOTIDE SEQUENCE [LARGE SCALE GENOMIC DNA]</scope>
</reference>
<comment type="caution">
    <text evidence="2">The sequence shown here is derived from an EMBL/GenBank/DDBJ whole genome shotgun (WGS) entry which is preliminary data.</text>
</comment>
<evidence type="ECO:0000313" key="3">
    <source>
        <dbReference type="EMBL" id="CAL4778466.1"/>
    </source>
</evidence>
<feature type="region of interest" description="Disordered" evidence="1">
    <location>
        <begin position="84"/>
        <end position="107"/>
    </location>
</feature>
<gene>
    <name evidence="2" type="ORF">C1SCF055_LOCUS18084</name>
</gene>
<evidence type="ECO:0000313" key="2">
    <source>
        <dbReference type="EMBL" id="CAI3991154.1"/>
    </source>
</evidence>
<dbReference type="EMBL" id="CAMXCT010001557">
    <property type="protein sequence ID" value="CAI3991154.1"/>
    <property type="molecule type" value="Genomic_DNA"/>
</dbReference>
<evidence type="ECO:0000313" key="4">
    <source>
        <dbReference type="Proteomes" id="UP001152797"/>
    </source>
</evidence>
<keyword evidence="4" id="KW-1185">Reference proteome</keyword>
<accession>A0A9P1CFY5</accession>
<proteinExistence type="predicted"/>
<feature type="compositionally biased region" description="Polar residues" evidence="1">
    <location>
        <begin position="13"/>
        <end position="22"/>
    </location>
</feature>
<dbReference type="EMBL" id="CAMXCT020001557">
    <property type="protein sequence ID" value="CAL1144529.1"/>
    <property type="molecule type" value="Genomic_DNA"/>
</dbReference>
<name>A0A9P1CFY5_9DINO</name>
<dbReference type="AlphaFoldDB" id="A0A9P1CFY5"/>
<sequence>MMCSPSSCASPSVNLSAESSPSLRDAFKEFPKPRHKRGNCCKSYGSKARGHNKDMKDFLICTSINPWKLQNEIEKRRMLEELMNDPVTVPTEPKPGKSQNLREIVSL</sequence>
<feature type="compositionally biased region" description="Low complexity" evidence="1">
    <location>
        <begin position="1"/>
        <end position="12"/>
    </location>
</feature>